<dbReference type="SMART" id="SM00387">
    <property type="entry name" value="HATPase_c"/>
    <property type="match status" value="1"/>
</dbReference>
<dbReference type="Pfam" id="PF00672">
    <property type="entry name" value="HAMP"/>
    <property type="match status" value="1"/>
</dbReference>
<evidence type="ECO:0000256" key="1">
    <source>
        <dbReference type="ARBA" id="ARBA00000085"/>
    </source>
</evidence>
<keyword evidence="4" id="KW-0808">Transferase</keyword>
<dbReference type="RefSeq" id="WP_250986215.1">
    <property type="nucleotide sequence ID" value="NZ_QFDM01000001.1"/>
</dbReference>
<keyword evidence="8" id="KW-1133">Transmembrane helix</keyword>
<keyword evidence="3" id="KW-0597">Phosphoprotein</keyword>
<dbReference type="SMART" id="SM00304">
    <property type="entry name" value="HAMP"/>
    <property type="match status" value="1"/>
</dbReference>
<evidence type="ECO:0000256" key="3">
    <source>
        <dbReference type="ARBA" id="ARBA00022553"/>
    </source>
</evidence>
<dbReference type="EC" id="2.7.13.3" evidence="2"/>
<name>A0ABD4TDL5_9EURY</name>
<feature type="transmembrane region" description="Helical" evidence="8">
    <location>
        <begin position="14"/>
        <end position="33"/>
    </location>
</feature>
<dbReference type="Pfam" id="PF02518">
    <property type="entry name" value="HATPase_c"/>
    <property type="match status" value="1"/>
</dbReference>
<dbReference type="EMBL" id="QFDM01000001">
    <property type="protein sequence ID" value="MCM2464959.1"/>
    <property type="molecule type" value="Genomic_DNA"/>
</dbReference>
<evidence type="ECO:0000256" key="5">
    <source>
        <dbReference type="ARBA" id="ARBA00022741"/>
    </source>
</evidence>
<comment type="catalytic activity">
    <reaction evidence="1">
        <text>ATP + protein L-histidine = ADP + protein N-phospho-L-histidine.</text>
        <dbReference type="EC" id="2.7.13.3"/>
    </reaction>
</comment>
<feature type="domain" description="Histidine kinase" evidence="9">
    <location>
        <begin position="521"/>
        <end position="628"/>
    </location>
</feature>
<dbReference type="InterPro" id="IPR003660">
    <property type="entry name" value="HAMP_dom"/>
</dbReference>
<evidence type="ECO:0000256" key="6">
    <source>
        <dbReference type="ARBA" id="ARBA00022777"/>
    </source>
</evidence>
<feature type="transmembrane region" description="Helical" evidence="8">
    <location>
        <begin position="313"/>
        <end position="332"/>
    </location>
</feature>
<keyword evidence="8" id="KW-0812">Transmembrane</keyword>
<proteinExistence type="predicted"/>
<dbReference type="PROSITE" id="PS50885">
    <property type="entry name" value="HAMP"/>
    <property type="match status" value="1"/>
</dbReference>
<dbReference type="PRINTS" id="PR00344">
    <property type="entry name" value="BCTRLSENSOR"/>
</dbReference>
<keyword evidence="7" id="KW-0067">ATP-binding</keyword>
<evidence type="ECO:0000256" key="7">
    <source>
        <dbReference type="ARBA" id="ARBA00022840"/>
    </source>
</evidence>
<evidence type="ECO:0000256" key="8">
    <source>
        <dbReference type="SAM" id="Phobius"/>
    </source>
</evidence>
<dbReference type="GO" id="GO:0004673">
    <property type="term" value="F:protein histidine kinase activity"/>
    <property type="evidence" value="ECO:0007669"/>
    <property type="project" value="UniProtKB-EC"/>
</dbReference>
<evidence type="ECO:0000313" key="11">
    <source>
        <dbReference type="EMBL" id="MCM2464959.1"/>
    </source>
</evidence>
<feature type="domain" description="HAMP" evidence="10">
    <location>
        <begin position="332"/>
        <end position="384"/>
    </location>
</feature>
<dbReference type="SUPFAM" id="SSF55874">
    <property type="entry name" value="ATPase domain of HSP90 chaperone/DNA topoisomerase II/histidine kinase"/>
    <property type="match status" value="1"/>
</dbReference>
<dbReference type="Gene3D" id="6.10.340.10">
    <property type="match status" value="1"/>
</dbReference>
<gene>
    <name evidence="11" type="ORF">DIC75_01285</name>
</gene>
<keyword evidence="6 11" id="KW-0418">Kinase</keyword>
<reference evidence="11 12" key="1">
    <citation type="submission" date="2018-05" db="EMBL/GenBank/DDBJ databases">
        <title>Isolation and characterization of genus Methanoculleus species and their viruses from deep sea marine sediment offshore southwestern Taiwan.</title>
        <authorList>
            <person name="Wei W.-H."/>
            <person name="Chen W.-C."/>
            <person name="Lai M.-C."/>
            <person name="Chen S.-C."/>
        </authorList>
    </citation>
    <scope>NUCLEOTIDE SEQUENCE [LARGE SCALE GENOMIC DNA]</scope>
    <source>
        <strain evidence="11 12">CWC-02</strain>
    </source>
</reference>
<evidence type="ECO:0000313" key="12">
    <source>
        <dbReference type="Proteomes" id="UP001523230"/>
    </source>
</evidence>
<dbReference type="InterPro" id="IPR004358">
    <property type="entry name" value="Sig_transdc_His_kin-like_C"/>
</dbReference>
<evidence type="ECO:0000259" key="9">
    <source>
        <dbReference type="PROSITE" id="PS50109"/>
    </source>
</evidence>
<dbReference type="InterPro" id="IPR005467">
    <property type="entry name" value="His_kinase_dom"/>
</dbReference>
<evidence type="ECO:0000259" key="10">
    <source>
        <dbReference type="PROSITE" id="PS50885"/>
    </source>
</evidence>
<dbReference type="CDD" id="cd06225">
    <property type="entry name" value="HAMP"/>
    <property type="match status" value="1"/>
</dbReference>
<dbReference type="PANTHER" id="PTHR44936:SF10">
    <property type="entry name" value="SENSOR PROTEIN RSTB"/>
    <property type="match status" value="1"/>
</dbReference>
<keyword evidence="12" id="KW-1185">Reference proteome</keyword>
<organism evidence="11 12">
    <name type="scientific">Methanoculleus oceani</name>
    <dbReference type="NCBI Taxonomy" id="2184756"/>
    <lineage>
        <taxon>Archaea</taxon>
        <taxon>Methanobacteriati</taxon>
        <taxon>Methanobacteriota</taxon>
        <taxon>Stenosarchaea group</taxon>
        <taxon>Methanomicrobia</taxon>
        <taxon>Methanomicrobiales</taxon>
        <taxon>Methanomicrobiaceae</taxon>
        <taxon>Methanoculleus</taxon>
    </lineage>
</organism>
<dbReference type="InterPro" id="IPR003594">
    <property type="entry name" value="HATPase_dom"/>
</dbReference>
<comment type="caution">
    <text evidence="11">The sequence shown here is derived from an EMBL/GenBank/DDBJ whole genome shotgun (WGS) entry which is preliminary data.</text>
</comment>
<dbReference type="PROSITE" id="PS50109">
    <property type="entry name" value="HIS_KIN"/>
    <property type="match status" value="1"/>
</dbReference>
<dbReference type="PANTHER" id="PTHR44936">
    <property type="entry name" value="SENSOR PROTEIN CREC"/>
    <property type="match status" value="1"/>
</dbReference>
<accession>A0ABD4TDL5</accession>
<evidence type="ECO:0000256" key="4">
    <source>
        <dbReference type="ARBA" id="ARBA00022679"/>
    </source>
</evidence>
<dbReference type="SUPFAM" id="SSF158472">
    <property type="entry name" value="HAMP domain-like"/>
    <property type="match status" value="1"/>
</dbReference>
<dbReference type="Gene3D" id="3.30.565.10">
    <property type="entry name" value="Histidine kinase-like ATPase, C-terminal domain"/>
    <property type="match status" value="1"/>
</dbReference>
<sequence length="630" mass="70321">MTATDGTGRKPRRFSTHLVLVMLLITLPVIGLISAMDYRQVEEALIAEEGLLREQTEKSVIQSIQLVDAGLKLFDSTLDRQMREGFDPVFAEYKRAGRNPGMMDLSRVKGELGGEMDIYIINESGIIEYTTYPPDLGLDFREIPYFYDRITEILSGDAFAADRVLAEPASGRLRKYAYMPSPDHRYLFELGLICTTVETGRFDPKYQTLKEDLMRLNPSLESIRIFDCYGRLINATDSESPTDPAIINSVARGVFEEKQDRTIADPAAGRFTRYILVDLSATDYPSDTSRVVELTYSTALLDARLEEMRLSHILLAVFAGMIACCIAVPVSWQITRPIRAIVDDVNRIARGDLDHRIRVSTGTEFTRLEESIGTMIDSLKGNIRRLRESEEATREYSARLQDLVRERTADLEESNRTATLFLDIMVHDINNANTVAIGYTRFIVDALEEEQQEMARKMLSQLEQSSEIIGCVATLREARGDGAALAQVDLDRVIRAQVANHPATRIRYEGREVTVLADNLLSEVLANLVGNAVKFGGPAVEVTIRVEEHGDEVLVSIEDTGPGIPGAMKASLFRRFRRGEGALAGAGLGLYICRMLITRYGGKIWADDRVEGRPECGTAIRFTLRKAPGE</sequence>
<keyword evidence="5" id="KW-0547">Nucleotide-binding</keyword>
<evidence type="ECO:0000256" key="2">
    <source>
        <dbReference type="ARBA" id="ARBA00012438"/>
    </source>
</evidence>
<dbReference type="AlphaFoldDB" id="A0ABD4TDL5"/>
<keyword evidence="8" id="KW-0472">Membrane</keyword>
<dbReference type="InterPro" id="IPR036890">
    <property type="entry name" value="HATPase_C_sf"/>
</dbReference>
<dbReference type="Proteomes" id="UP001523230">
    <property type="component" value="Unassembled WGS sequence"/>
</dbReference>
<protein>
    <recommendedName>
        <fullName evidence="2">histidine kinase</fullName>
        <ecNumber evidence="2">2.7.13.3</ecNumber>
    </recommendedName>
</protein>
<dbReference type="InterPro" id="IPR050980">
    <property type="entry name" value="2C_sensor_his_kinase"/>
</dbReference>
<dbReference type="Gene3D" id="1.10.287.130">
    <property type="match status" value="1"/>
</dbReference>
<dbReference type="GO" id="GO:0005524">
    <property type="term" value="F:ATP binding"/>
    <property type="evidence" value="ECO:0007669"/>
    <property type="project" value="UniProtKB-KW"/>
</dbReference>